<keyword evidence="5" id="KW-0496">Mitochondrion</keyword>
<dbReference type="GO" id="GO:0005763">
    <property type="term" value="C:mitochondrial small ribosomal subunit"/>
    <property type="evidence" value="ECO:0007669"/>
    <property type="project" value="TreeGrafter"/>
</dbReference>
<proteinExistence type="inferred from homology"/>
<evidence type="ECO:0000256" key="6">
    <source>
        <dbReference type="ARBA" id="ARBA00023274"/>
    </source>
</evidence>
<keyword evidence="4" id="KW-0689">Ribosomal protein</keyword>
<protein>
    <recommendedName>
        <fullName evidence="7">Small ribosomal subunit protein mS29</fullName>
    </recommendedName>
</protein>
<dbReference type="PANTHER" id="PTHR12810">
    <property type="entry name" value="MITOCHONDRIAL 28S RIBOSOMAL PROTEIN S29"/>
    <property type="match status" value="1"/>
</dbReference>
<comment type="caution">
    <text evidence="8">The sequence shown here is derived from an EMBL/GenBank/DDBJ whole genome shotgun (WGS) entry which is preliminary data.</text>
</comment>
<dbReference type="PANTHER" id="PTHR12810:SF0">
    <property type="entry name" value="SMALL RIBOSOMAL SUBUNIT PROTEIN MS29"/>
    <property type="match status" value="1"/>
</dbReference>
<dbReference type="Pfam" id="PF10236">
    <property type="entry name" value="DAP3"/>
    <property type="match status" value="1"/>
</dbReference>
<comment type="similarity">
    <text evidence="2">Belongs to the mitochondrion-specific ribosomal protein mS29 family.</text>
</comment>
<sequence>NNAFIVVTIGPKGVIIPKVREKRNWLVRHGHYRIEHRLPGVLMYDEAMTVKSLLRTEGIEALEPFVPIQVQKYTDDEFNNQYRYYIDRNWIQNHRGRDEEGRKEILFYTAKNPYEMAKFVGSR</sequence>
<evidence type="ECO:0000313" key="9">
    <source>
        <dbReference type="Proteomes" id="UP000663868"/>
    </source>
</evidence>
<dbReference type="EMBL" id="CAJOBB010029925">
    <property type="protein sequence ID" value="CAF4440254.1"/>
    <property type="molecule type" value="Genomic_DNA"/>
</dbReference>
<evidence type="ECO:0000256" key="7">
    <source>
        <dbReference type="ARBA" id="ARBA00035140"/>
    </source>
</evidence>
<reference evidence="8" key="1">
    <citation type="submission" date="2021-02" db="EMBL/GenBank/DDBJ databases">
        <authorList>
            <person name="Nowell W R."/>
        </authorList>
    </citation>
    <scope>NUCLEOTIDE SEQUENCE</scope>
</reference>
<evidence type="ECO:0000313" key="8">
    <source>
        <dbReference type="EMBL" id="CAF4440254.1"/>
    </source>
</evidence>
<keyword evidence="6" id="KW-0687">Ribonucleoprotein</keyword>
<evidence type="ECO:0000256" key="3">
    <source>
        <dbReference type="ARBA" id="ARBA00022946"/>
    </source>
</evidence>
<dbReference type="Proteomes" id="UP000663868">
    <property type="component" value="Unassembled WGS sequence"/>
</dbReference>
<evidence type="ECO:0000256" key="2">
    <source>
        <dbReference type="ARBA" id="ARBA00009863"/>
    </source>
</evidence>
<dbReference type="AlphaFoldDB" id="A0A820RRN2"/>
<evidence type="ECO:0000256" key="1">
    <source>
        <dbReference type="ARBA" id="ARBA00004173"/>
    </source>
</evidence>
<comment type="subcellular location">
    <subcellularLocation>
        <location evidence="1">Mitochondrion</location>
    </subcellularLocation>
</comment>
<gene>
    <name evidence="8" type="ORF">KXQ929_LOCUS53342</name>
</gene>
<accession>A0A820RRN2</accession>
<feature type="non-terminal residue" evidence="8">
    <location>
        <position position="123"/>
    </location>
</feature>
<dbReference type="InterPro" id="IPR019368">
    <property type="entry name" value="Ribosomal_mS29"/>
</dbReference>
<evidence type="ECO:0000256" key="4">
    <source>
        <dbReference type="ARBA" id="ARBA00022980"/>
    </source>
</evidence>
<organism evidence="8 9">
    <name type="scientific">Adineta steineri</name>
    <dbReference type="NCBI Taxonomy" id="433720"/>
    <lineage>
        <taxon>Eukaryota</taxon>
        <taxon>Metazoa</taxon>
        <taxon>Spiralia</taxon>
        <taxon>Gnathifera</taxon>
        <taxon>Rotifera</taxon>
        <taxon>Eurotatoria</taxon>
        <taxon>Bdelloidea</taxon>
        <taxon>Adinetida</taxon>
        <taxon>Adinetidae</taxon>
        <taxon>Adineta</taxon>
    </lineage>
</organism>
<keyword evidence="3" id="KW-0809">Transit peptide</keyword>
<name>A0A820RRN2_9BILA</name>
<dbReference type="GO" id="GO:0003735">
    <property type="term" value="F:structural constituent of ribosome"/>
    <property type="evidence" value="ECO:0007669"/>
    <property type="project" value="TreeGrafter"/>
</dbReference>
<evidence type="ECO:0000256" key="5">
    <source>
        <dbReference type="ARBA" id="ARBA00023128"/>
    </source>
</evidence>